<dbReference type="Proteomes" id="UP000789570">
    <property type="component" value="Unassembled WGS sequence"/>
</dbReference>
<keyword evidence="2" id="KW-1185">Reference proteome</keyword>
<dbReference type="AlphaFoldDB" id="A0A9N9HSH5"/>
<proteinExistence type="predicted"/>
<reference evidence="1" key="1">
    <citation type="submission" date="2021-06" db="EMBL/GenBank/DDBJ databases">
        <authorList>
            <person name="Kallberg Y."/>
            <person name="Tangrot J."/>
            <person name="Rosling A."/>
        </authorList>
    </citation>
    <scope>NUCLEOTIDE SEQUENCE</scope>
    <source>
        <strain evidence="1">UK204</strain>
    </source>
</reference>
<dbReference type="EMBL" id="CAJVPQ010008094">
    <property type="protein sequence ID" value="CAG8703547.1"/>
    <property type="molecule type" value="Genomic_DNA"/>
</dbReference>
<protein>
    <submittedName>
        <fullName evidence="1">3927_t:CDS:1</fullName>
    </submittedName>
</protein>
<evidence type="ECO:0000313" key="2">
    <source>
        <dbReference type="Proteomes" id="UP000789570"/>
    </source>
</evidence>
<comment type="caution">
    <text evidence="1">The sequence shown here is derived from an EMBL/GenBank/DDBJ whole genome shotgun (WGS) entry which is preliminary data.</text>
</comment>
<organism evidence="1 2">
    <name type="scientific">Funneliformis caledonium</name>
    <dbReference type="NCBI Taxonomy" id="1117310"/>
    <lineage>
        <taxon>Eukaryota</taxon>
        <taxon>Fungi</taxon>
        <taxon>Fungi incertae sedis</taxon>
        <taxon>Mucoromycota</taxon>
        <taxon>Glomeromycotina</taxon>
        <taxon>Glomeromycetes</taxon>
        <taxon>Glomerales</taxon>
        <taxon>Glomeraceae</taxon>
        <taxon>Funneliformis</taxon>
    </lineage>
</organism>
<feature type="non-terminal residue" evidence="1">
    <location>
        <position position="1"/>
    </location>
</feature>
<sequence>DETPNFVESSSISFEIWLYVIFIINPTPATSGISFSATAFRNAIFSVLPARWIIF</sequence>
<evidence type="ECO:0000313" key="1">
    <source>
        <dbReference type="EMBL" id="CAG8703547.1"/>
    </source>
</evidence>
<accession>A0A9N9HSH5</accession>
<name>A0A9N9HSH5_9GLOM</name>
<gene>
    <name evidence="1" type="ORF">FCALED_LOCUS13591</name>
</gene>